<evidence type="ECO:0000313" key="4">
    <source>
        <dbReference type="EMBL" id="JAD04900.1"/>
    </source>
</evidence>
<dbReference type="Pfam" id="PF19036">
    <property type="entry name" value="Fuz_longin_1"/>
    <property type="match status" value="1"/>
</dbReference>
<proteinExistence type="predicted"/>
<dbReference type="InterPro" id="IPR026053">
    <property type="entry name" value="HPS1"/>
</dbReference>
<evidence type="ECO:0000259" key="2">
    <source>
        <dbReference type="Pfam" id="PF19037"/>
    </source>
</evidence>
<dbReference type="EMBL" id="GBXI01009392">
    <property type="protein sequence ID" value="JAD04900.1"/>
    <property type="molecule type" value="Transcribed_RNA"/>
</dbReference>
<gene>
    <name evidence="4" type="primary">Hps1</name>
    <name evidence="4" type="ORF">g.53197</name>
</gene>
<dbReference type="InterPro" id="IPR043971">
    <property type="entry name" value="FUZ/MON1/HPS1_longin_2"/>
</dbReference>
<dbReference type="PANTHER" id="PTHR12761">
    <property type="entry name" value="HERMANSKY-PUDLAK SYNDROME PROTEIN 1"/>
    <property type="match status" value="1"/>
</dbReference>
<dbReference type="GO" id="GO:0016192">
    <property type="term" value="P:vesicle-mediated transport"/>
    <property type="evidence" value="ECO:0007669"/>
    <property type="project" value="InterPro"/>
</dbReference>
<dbReference type="InterPro" id="IPR043972">
    <property type="entry name" value="FUZ/MON1/HPS1_longin_1"/>
</dbReference>
<dbReference type="GO" id="GO:0005085">
    <property type="term" value="F:guanyl-nucleotide exchange factor activity"/>
    <property type="evidence" value="ECO:0007669"/>
    <property type="project" value="TreeGrafter"/>
</dbReference>
<sequence length="590" mass="66578">MNGLIVFNSANDVVFQQLNTPLAEHFYAKNPDLFPENATAASIDGNIILQIFSPIINSQRIMHCQFDNTYSSFQCDKGLNFTFGDLLGYSFVKIGQRPVEVLKRHLGVAIALARHLYGANLFATQASSVQEELLSTCLECYEEHLWDEEQTMLLEALPRLLVNNELSRVVRTALDAALERLRDMGHQRAHALVFAANKFVASATSKQALAMIPSDLVFLTLLSRSLQRQQRQLNTSVAVFLQGVSHDPQSGCVPCIAHLSQLSKGVLLVQVIEYANLQVASSMYDTFFVLQKIITLQIQGDSDAMRPIYDSLESFVKQTLEALKRSKLRGDDVDTSLKKFIIKWDNLRKMYADFFRSVERELLVRIESNIPSFMDELKQLFTLTCCDSSSVALDQLPDVASLVEGKILEISEFLAVKAERNITIDAYLEDFPGLIHFVYINRTTGLMIAPDLRANQLISKERLWSMVEFTRNYLKKGHSTVMWKDKTFNYSYFLWFEDQSGGPMKSIDMQQHMVASALSNNAFKSQFEPGLLAADYYQQLAEVCFPKVTPGKIKCYELFCIHLGLVTSTCAVEHSRRLVATIADLAGENN</sequence>
<evidence type="ECO:0000259" key="1">
    <source>
        <dbReference type="Pfam" id="PF19036"/>
    </source>
</evidence>
<reference evidence="4" key="2">
    <citation type="journal article" date="2015" name="Gigascience">
        <title>Reconstructing a comprehensive transcriptome assembly of a white-pupal translocated strain of the pest fruit fly Bactrocera cucurbitae.</title>
        <authorList>
            <person name="Sim S.B."/>
            <person name="Calla B."/>
            <person name="Hall B."/>
            <person name="DeRego T."/>
            <person name="Geib S.M."/>
        </authorList>
    </citation>
    <scope>NUCLEOTIDE SEQUENCE</scope>
</reference>
<organism evidence="4">
    <name type="scientific">Zeugodacus cucurbitae</name>
    <name type="common">Melon fruit fly</name>
    <name type="synonym">Bactrocera cucurbitae</name>
    <dbReference type="NCBI Taxonomy" id="28588"/>
    <lineage>
        <taxon>Eukaryota</taxon>
        <taxon>Metazoa</taxon>
        <taxon>Ecdysozoa</taxon>
        <taxon>Arthropoda</taxon>
        <taxon>Hexapoda</taxon>
        <taxon>Insecta</taxon>
        <taxon>Pterygota</taxon>
        <taxon>Neoptera</taxon>
        <taxon>Endopterygota</taxon>
        <taxon>Diptera</taxon>
        <taxon>Brachycera</taxon>
        <taxon>Muscomorpha</taxon>
        <taxon>Tephritoidea</taxon>
        <taxon>Tephritidae</taxon>
        <taxon>Zeugodacus</taxon>
        <taxon>Zeugodacus</taxon>
    </lineage>
</organism>
<dbReference type="GO" id="GO:0031085">
    <property type="term" value="C:BLOC-3 complex"/>
    <property type="evidence" value="ECO:0007669"/>
    <property type="project" value="TreeGrafter"/>
</dbReference>
<feature type="domain" description="FUZ/MON1/HPS1 second Longin" evidence="2">
    <location>
        <begin position="187"/>
        <end position="289"/>
    </location>
</feature>
<dbReference type="PANTHER" id="PTHR12761:SF1">
    <property type="entry name" value="BLOC-3 COMPLEX MEMBER HPS1"/>
    <property type="match status" value="1"/>
</dbReference>
<feature type="domain" description="FUZ/MON1/HPS1 third Longin" evidence="3">
    <location>
        <begin position="433"/>
        <end position="583"/>
    </location>
</feature>
<dbReference type="InterPro" id="IPR043970">
    <property type="entry name" value="FUZ/MON1/HPS1_longin_3"/>
</dbReference>
<name>A0A0A1X2D0_ZEUCU</name>
<dbReference type="Pfam" id="PF19038">
    <property type="entry name" value="Fuz_longin_3"/>
    <property type="match status" value="1"/>
</dbReference>
<reference evidence="4" key="1">
    <citation type="submission" date="2014-11" db="EMBL/GenBank/DDBJ databases">
        <authorList>
            <person name="Geib S."/>
        </authorList>
    </citation>
    <scope>NUCLEOTIDE SEQUENCE</scope>
</reference>
<evidence type="ECO:0000259" key="3">
    <source>
        <dbReference type="Pfam" id="PF19038"/>
    </source>
</evidence>
<accession>A0A0A1X2D0</accession>
<protein>
    <submittedName>
        <fullName evidence="4">Hermansky-Pudlak syndrome 1 protein homolog</fullName>
    </submittedName>
</protein>
<dbReference type="Pfam" id="PF19037">
    <property type="entry name" value="Fuz_longin_2"/>
    <property type="match status" value="1"/>
</dbReference>
<feature type="domain" description="FUZ/MON1/HPS1 first Longin" evidence="1">
    <location>
        <begin position="4"/>
        <end position="142"/>
    </location>
</feature>
<dbReference type="AlphaFoldDB" id="A0A0A1X2D0"/>